<proteinExistence type="inferred from homology"/>
<dbReference type="InterPro" id="IPR006129">
    <property type="entry name" value="AdhesinB"/>
</dbReference>
<dbReference type="InterPro" id="IPR050492">
    <property type="entry name" value="Bact_metal-bind_prot9"/>
</dbReference>
<dbReference type="InterPro" id="IPR006127">
    <property type="entry name" value="ZnuA-like"/>
</dbReference>
<reference evidence="7 8" key="1">
    <citation type="journal article" date="2013" name="Front. Microbiol.">
        <title>Comparative genomic analyses of the cyanobacterium, Lyngbya aestuarii BL J, a powerful hydrogen producer.</title>
        <authorList>
            <person name="Kothari A."/>
            <person name="Vaughn M."/>
            <person name="Garcia-Pichel F."/>
        </authorList>
    </citation>
    <scope>NUCLEOTIDE SEQUENCE [LARGE SCALE GENOMIC DNA]</scope>
    <source>
        <strain evidence="7 8">BL J</strain>
    </source>
</reference>
<name>U7Q944_9CYAN</name>
<protein>
    <submittedName>
        <fullName evidence="7">Periplasmic solute binding family protein</fullName>
    </submittedName>
</protein>
<sequence length="322" mass="35592">MSPSQFLRILTQPSAWKRRPLFAVLLISAIAIIVGSLTTVAQNTRSTKVVATFLPMYLFTKAVSGSSQEVEILVPPNVTAHEYQASPSDARKLAQAEILVKNGLGMETFLSGLVANAGNPQLKQIDASQGIEPLTEEDHDHGHSHDHDHSHAHAEGNPHVWLDPILAQKQVENIREGLIAVDPKNAQTYRANAEAYIKQLQQLDQEFKSRLGSVQGCKFIALHDAYPYLAKRYNIQQMAVVELPEDSISPRDIQRVISAVKEYNVQALLSEPGANDSRLQQISNDVGLPVKTLDPIETGSLDPQYYFTAMRKNLNTLEGICQ</sequence>
<keyword evidence="6" id="KW-0472">Membrane</keyword>
<dbReference type="GO" id="GO:0007155">
    <property type="term" value="P:cell adhesion"/>
    <property type="evidence" value="ECO:0007669"/>
    <property type="project" value="InterPro"/>
</dbReference>
<accession>U7Q944</accession>
<comment type="similarity">
    <text evidence="1 4">Belongs to the bacterial solute-binding protein 9 family.</text>
</comment>
<dbReference type="Proteomes" id="UP000017127">
    <property type="component" value="Unassembled WGS sequence"/>
</dbReference>
<dbReference type="PRINTS" id="PR00691">
    <property type="entry name" value="ADHESINB"/>
</dbReference>
<evidence type="ECO:0000256" key="2">
    <source>
        <dbReference type="ARBA" id="ARBA00022448"/>
    </source>
</evidence>
<evidence type="ECO:0000256" key="3">
    <source>
        <dbReference type="ARBA" id="ARBA00022729"/>
    </source>
</evidence>
<evidence type="ECO:0000256" key="6">
    <source>
        <dbReference type="SAM" id="Phobius"/>
    </source>
</evidence>
<dbReference type="Gene3D" id="3.40.50.1980">
    <property type="entry name" value="Nitrogenase molybdenum iron protein domain"/>
    <property type="match status" value="2"/>
</dbReference>
<gene>
    <name evidence="7" type="ORF">M595_5711</name>
</gene>
<dbReference type="PANTHER" id="PTHR42953:SF3">
    <property type="entry name" value="HIGH-AFFINITY ZINC UPTAKE SYSTEM PROTEIN ZNUA"/>
    <property type="match status" value="1"/>
</dbReference>
<keyword evidence="2 4" id="KW-0813">Transport</keyword>
<feature type="region of interest" description="Disordered" evidence="5">
    <location>
        <begin position="134"/>
        <end position="156"/>
    </location>
</feature>
<keyword evidence="8" id="KW-1185">Reference proteome</keyword>
<comment type="caution">
    <text evidence="7">The sequence shown here is derived from an EMBL/GenBank/DDBJ whole genome shotgun (WGS) entry which is preliminary data.</text>
</comment>
<dbReference type="GO" id="GO:0046872">
    <property type="term" value="F:metal ion binding"/>
    <property type="evidence" value="ECO:0007669"/>
    <property type="project" value="InterPro"/>
</dbReference>
<dbReference type="Pfam" id="PF01297">
    <property type="entry name" value="ZnuA"/>
    <property type="match status" value="1"/>
</dbReference>
<dbReference type="EMBL" id="AUZM01000104">
    <property type="protein sequence ID" value="ERT04344.1"/>
    <property type="molecule type" value="Genomic_DNA"/>
</dbReference>
<feature type="compositionally biased region" description="Basic and acidic residues" evidence="5">
    <location>
        <begin position="136"/>
        <end position="156"/>
    </location>
</feature>
<evidence type="ECO:0000313" key="7">
    <source>
        <dbReference type="EMBL" id="ERT04344.1"/>
    </source>
</evidence>
<keyword evidence="6" id="KW-0812">Transmembrane</keyword>
<dbReference type="PANTHER" id="PTHR42953">
    <property type="entry name" value="HIGH-AFFINITY ZINC UPTAKE SYSTEM PROTEIN ZNUA-RELATED"/>
    <property type="match status" value="1"/>
</dbReference>
<evidence type="ECO:0000313" key="8">
    <source>
        <dbReference type="Proteomes" id="UP000017127"/>
    </source>
</evidence>
<dbReference type="RefSeq" id="WP_023069392.1">
    <property type="nucleotide sequence ID" value="NZ_AUZM01000104.1"/>
</dbReference>
<dbReference type="PRINTS" id="PR00690">
    <property type="entry name" value="ADHESNFAMILY"/>
</dbReference>
<dbReference type="InterPro" id="IPR006128">
    <property type="entry name" value="Lipoprotein_PsaA-like"/>
</dbReference>
<evidence type="ECO:0000256" key="5">
    <source>
        <dbReference type="SAM" id="MobiDB-lite"/>
    </source>
</evidence>
<organism evidence="7 8">
    <name type="scientific">Lyngbya aestuarii BL J</name>
    <dbReference type="NCBI Taxonomy" id="1348334"/>
    <lineage>
        <taxon>Bacteria</taxon>
        <taxon>Bacillati</taxon>
        <taxon>Cyanobacteriota</taxon>
        <taxon>Cyanophyceae</taxon>
        <taxon>Oscillatoriophycideae</taxon>
        <taxon>Oscillatoriales</taxon>
        <taxon>Microcoleaceae</taxon>
        <taxon>Lyngbya</taxon>
    </lineage>
</organism>
<evidence type="ECO:0000256" key="4">
    <source>
        <dbReference type="RuleBase" id="RU003512"/>
    </source>
</evidence>
<dbReference type="GO" id="GO:0030001">
    <property type="term" value="P:metal ion transport"/>
    <property type="evidence" value="ECO:0007669"/>
    <property type="project" value="InterPro"/>
</dbReference>
<dbReference type="OrthoDB" id="9810636at2"/>
<keyword evidence="6" id="KW-1133">Transmembrane helix</keyword>
<dbReference type="SUPFAM" id="SSF53807">
    <property type="entry name" value="Helical backbone' metal receptor"/>
    <property type="match status" value="1"/>
</dbReference>
<evidence type="ECO:0000256" key="1">
    <source>
        <dbReference type="ARBA" id="ARBA00011028"/>
    </source>
</evidence>
<keyword evidence="3" id="KW-0732">Signal</keyword>
<dbReference type="PATRIC" id="fig|1348334.3.peg.5483"/>
<dbReference type="AlphaFoldDB" id="U7Q944"/>
<feature type="transmembrane region" description="Helical" evidence="6">
    <location>
        <begin position="21"/>
        <end position="41"/>
    </location>
</feature>